<name>A0A1H5SCY9_9FIRM</name>
<reference evidence="3 4" key="1">
    <citation type="submission" date="2016-10" db="EMBL/GenBank/DDBJ databases">
        <authorList>
            <person name="de Groot N.N."/>
        </authorList>
    </citation>
    <scope>NUCLEOTIDE SEQUENCE [LARGE SCALE GENOMIC DNA]</scope>
    <source>
        <strain evidence="3 4">D15d</strain>
    </source>
</reference>
<dbReference type="PANTHER" id="PTHR33121">
    <property type="entry name" value="CYCLIC DI-GMP PHOSPHODIESTERASE PDEF"/>
    <property type="match status" value="1"/>
</dbReference>
<organism evidence="3 4">
    <name type="scientific">Lachnospira multipara</name>
    <dbReference type="NCBI Taxonomy" id="28051"/>
    <lineage>
        <taxon>Bacteria</taxon>
        <taxon>Bacillati</taxon>
        <taxon>Bacillota</taxon>
        <taxon>Clostridia</taxon>
        <taxon>Lachnospirales</taxon>
        <taxon>Lachnospiraceae</taxon>
        <taxon>Lachnospira</taxon>
    </lineage>
</organism>
<dbReference type="SMART" id="SM00052">
    <property type="entry name" value="EAL"/>
    <property type="match status" value="1"/>
</dbReference>
<keyword evidence="1" id="KW-0472">Membrane</keyword>
<protein>
    <submittedName>
        <fullName evidence="3">EAL domain, c-di-GMP-specific phosphodiesterase class I (Or its enzymatically inactive variant)</fullName>
    </submittedName>
</protein>
<feature type="transmembrane region" description="Helical" evidence="1">
    <location>
        <begin position="142"/>
        <end position="162"/>
    </location>
</feature>
<feature type="transmembrane region" description="Helical" evidence="1">
    <location>
        <begin position="67"/>
        <end position="92"/>
    </location>
</feature>
<keyword evidence="4" id="KW-1185">Reference proteome</keyword>
<gene>
    <name evidence="3" type="ORF">SAMN05216537_102176</name>
</gene>
<dbReference type="EMBL" id="FNUL01000002">
    <property type="protein sequence ID" value="SEF48365.1"/>
    <property type="molecule type" value="Genomic_DNA"/>
</dbReference>
<feature type="domain" description="EAL" evidence="2">
    <location>
        <begin position="381"/>
        <end position="632"/>
    </location>
</feature>
<proteinExistence type="predicted"/>
<feature type="transmembrane region" description="Helical" evidence="1">
    <location>
        <begin position="171"/>
        <end position="190"/>
    </location>
</feature>
<keyword evidence="1" id="KW-1133">Transmembrane helix</keyword>
<evidence type="ECO:0000259" key="2">
    <source>
        <dbReference type="PROSITE" id="PS50883"/>
    </source>
</evidence>
<feature type="transmembrane region" description="Helical" evidence="1">
    <location>
        <begin position="104"/>
        <end position="130"/>
    </location>
</feature>
<dbReference type="CDD" id="cd01948">
    <property type="entry name" value="EAL"/>
    <property type="match status" value="1"/>
</dbReference>
<dbReference type="RefSeq" id="WP_103952223.1">
    <property type="nucleotide sequence ID" value="NZ_FNUL01000002.1"/>
</dbReference>
<dbReference type="AlphaFoldDB" id="A0A1H5SCY9"/>
<dbReference type="PANTHER" id="PTHR33121:SF79">
    <property type="entry name" value="CYCLIC DI-GMP PHOSPHODIESTERASE PDED-RELATED"/>
    <property type="match status" value="1"/>
</dbReference>
<evidence type="ECO:0000313" key="4">
    <source>
        <dbReference type="Proteomes" id="UP000236726"/>
    </source>
</evidence>
<evidence type="ECO:0000256" key="1">
    <source>
        <dbReference type="SAM" id="Phobius"/>
    </source>
</evidence>
<accession>A0A1H5SCY9</accession>
<dbReference type="SUPFAM" id="SSF141868">
    <property type="entry name" value="EAL domain-like"/>
    <property type="match status" value="1"/>
</dbReference>
<feature type="transmembrane region" description="Helical" evidence="1">
    <location>
        <begin position="34"/>
        <end position="55"/>
    </location>
</feature>
<dbReference type="InterPro" id="IPR050706">
    <property type="entry name" value="Cyclic-di-GMP_PDE-like"/>
</dbReference>
<sequence>MWHFEYVIPSFMILAVILLHYFTSQHISVRVHKIFFAVLYVEFFTILIDIVSSYFCDHFEHFSYELLVFINLLFYILFLLRSYVFFIYSYVLSNRTIRLKKERVILATIPLIILEAFVISTVVNKYIFYIDENGFNKGRYNYAIYICLFFYVFLSIVVAIFNRKKFHRKKYFAYTILFNMVLFIGGIVRILLPNYLIMDTTCVLTILMIYLCFENPELYIYRRTSSFNYSALNALLFDDRAINRTSIKGFYLRNYREFHGFTEDNLVDELLRVVANAVKIYGKTRNIFYIRRGGFIVCYKEQKDFSQVQKEVTRYLEEYKRMHDIKIRTDLAIIELDEELAGLPVSTKVELIKDVYDSRYNMVAFGRILISVDDYNKSKRELEIKSEIEWAIDNNDVEIYIQPIVETKNKKVVGGELLARIKRDNGSLLMPGEFISVAERYGLMNKIGYMVFSKACKYIKENDLKAAGIEWLNFNVSPSEFLGDDLSSSLCEVTNKYGVDRNFIHIEIVEEFVEDFLRFKNEISKVHRFDFNFVLDDYGVGYSNLMRLNEINFINIKLDKSLVRAYCDSGNIIVATMIKAFKELGYELTAEGVESEDMVRKMTDLGVDYIQGFYYSKAVPVANFLDMVKEINTK</sequence>
<dbReference type="InterPro" id="IPR035919">
    <property type="entry name" value="EAL_sf"/>
</dbReference>
<dbReference type="InterPro" id="IPR001633">
    <property type="entry name" value="EAL_dom"/>
</dbReference>
<dbReference type="Proteomes" id="UP000236726">
    <property type="component" value="Unassembled WGS sequence"/>
</dbReference>
<feature type="transmembrane region" description="Helical" evidence="1">
    <location>
        <begin position="6"/>
        <end position="22"/>
    </location>
</feature>
<dbReference type="Gene3D" id="3.20.20.450">
    <property type="entry name" value="EAL domain"/>
    <property type="match status" value="1"/>
</dbReference>
<keyword evidence="1" id="KW-0812">Transmembrane</keyword>
<evidence type="ECO:0000313" key="3">
    <source>
        <dbReference type="EMBL" id="SEF48365.1"/>
    </source>
</evidence>
<dbReference type="PROSITE" id="PS50883">
    <property type="entry name" value="EAL"/>
    <property type="match status" value="1"/>
</dbReference>
<dbReference type="GO" id="GO:0071111">
    <property type="term" value="F:cyclic-guanylate-specific phosphodiesterase activity"/>
    <property type="evidence" value="ECO:0007669"/>
    <property type="project" value="InterPro"/>
</dbReference>
<dbReference type="Pfam" id="PF00563">
    <property type="entry name" value="EAL"/>
    <property type="match status" value="1"/>
</dbReference>